<evidence type="ECO:0000256" key="2">
    <source>
        <dbReference type="ARBA" id="ARBA00022679"/>
    </source>
</evidence>
<evidence type="ECO:0000256" key="3">
    <source>
        <dbReference type="ARBA" id="ARBA00022741"/>
    </source>
</evidence>
<dbReference type="PANTHER" id="PTHR24351">
    <property type="entry name" value="RIBOSOMAL PROTEIN S6 KINASE"/>
    <property type="match status" value="1"/>
</dbReference>
<feature type="domain" description="Protein kinase" evidence="7">
    <location>
        <begin position="127"/>
        <end position="389"/>
    </location>
</feature>
<keyword evidence="5" id="KW-0067">ATP-binding</keyword>
<dbReference type="InterPro" id="IPR000719">
    <property type="entry name" value="Prot_kinase_dom"/>
</dbReference>
<evidence type="ECO:0000256" key="6">
    <source>
        <dbReference type="SAM" id="MobiDB-lite"/>
    </source>
</evidence>
<keyword evidence="1" id="KW-0723">Serine/threonine-protein kinase</keyword>
<name>A0A8H5D507_9AGAR</name>
<sequence length="952" mass="106095">MRSTCTQLSDITEVSSTSSLQSIDSLSPPPDQSRIPVIEIEAFDETPFAESFSGILDYSGNLSISGSRYMNELSYNVDRITDIRDVDSEWEDDDIDEIVIISCKTKPRASDPKRLLNNVFSLSQLHFLHPTKIPSDVISRSHSVKLNGDTSTSRVYILKAFPATQSLNWPFELRLLETLTEQGCPFFSCILRRFFEHQSLFILLDSYPAGTIMEYVLQRGALRSVEVLFYTSEITEAISVLHDTYIEHCDINPSNVMINSDGHIVLTGFEYARFGIVRGDKLDKSPPVHYPSREYEYRAPEVLLRWQYDSSVDVWGLGCLMYFMVFGKHPFSLAGKKQAQVYKRILRGGALDVEMAGSMSIRLDLIFKCLERNPHLRPDIENVKRHEYFTLIDWSVIQLKQTKAPYLPFTSTVASPCEVFDPNPVVTDSGIDTPEEADIMTPNIATPEEVEILTLDTKTDTHEKAGIATLDTNTEWDPSASTTSSQEKSAYSVQARHQVQDLLPTIFRSPSLDKLKLKMKMNETETETNTKWNLDAEDRIQFERRTTQKFKDTKASLESKEPFSDISPHDYDSGDQDHGRDCEDHSSVYKSLRMTPTIVLNSLEHQSLPLPGGARRLGSSSLLSAADFWDSVDADAEKDRRMDKSASKPARVLGVGLGTGSSHRILRERGRGQKIFSGVDPHSHRHLTMEKPEYRPGLGLRRRRSSFILQKVNDKLARLVQNSSNRLTTSTPELRRPKSTPALTTFSSSIHQDVIMKSGRKEGEYELPNGIKQIGNGIGFTYKVPSPSSASVVKVKAKASVSARSVFTPGSVAVSVSSPRKRFHSPVPPGGGGIGLGLGLAGILNKKTSGSTLALNSEELKRTIDGLSLDRETLSWRGTRMTLLKENIASGVEHGIRVDATAETGNQMRDAFSCGSTWSLMPDHRCHSPCCLDQISPVTATDSTAYSPLFEI</sequence>
<keyword evidence="2" id="KW-0808">Transferase</keyword>
<dbReference type="SUPFAM" id="SSF56112">
    <property type="entry name" value="Protein kinase-like (PK-like)"/>
    <property type="match status" value="1"/>
</dbReference>
<dbReference type="PROSITE" id="PS50011">
    <property type="entry name" value="PROTEIN_KINASE_DOM"/>
    <property type="match status" value="1"/>
</dbReference>
<evidence type="ECO:0000259" key="7">
    <source>
        <dbReference type="PROSITE" id="PS50011"/>
    </source>
</evidence>
<evidence type="ECO:0000313" key="8">
    <source>
        <dbReference type="EMBL" id="KAF5353625.1"/>
    </source>
</evidence>
<comment type="caution">
    <text evidence="8">The sequence shown here is derived from an EMBL/GenBank/DDBJ whole genome shotgun (WGS) entry which is preliminary data.</text>
</comment>
<dbReference type="OrthoDB" id="347657at2759"/>
<dbReference type="AlphaFoldDB" id="A0A8H5D507"/>
<gene>
    <name evidence="8" type="ORF">D9757_012455</name>
</gene>
<evidence type="ECO:0000256" key="4">
    <source>
        <dbReference type="ARBA" id="ARBA00022777"/>
    </source>
</evidence>
<proteinExistence type="predicted"/>
<evidence type="ECO:0000313" key="9">
    <source>
        <dbReference type="Proteomes" id="UP000518752"/>
    </source>
</evidence>
<evidence type="ECO:0000256" key="5">
    <source>
        <dbReference type="ARBA" id="ARBA00022840"/>
    </source>
</evidence>
<feature type="region of interest" description="Disordered" evidence="6">
    <location>
        <begin position="473"/>
        <end position="493"/>
    </location>
</feature>
<dbReference type="GO" id="GO:0004674">
    <property type="term" value="F:protein serine/threonine kinase activity"/>
    <property type="evidence" value="ECO:0007669"/>
    <property type="project" value="UniProtKB-KW"/>
</dbReference>
<dbReference type="GO" id="GO:0005524">
    <property type="term" value="F:ATP binding"/>
    <property type="evidence" value="ECO:0007669"/>
    <property type="project" value="UniProtKB-KW"/>
</dbReference>
<keyword evidence="9" id="KW-1185">Reference proteome</keyword>
<dbReference type="Gene3D" id="1.10.510.10">
    <property type="entry name" value="Transferase(Phosphotransferase) domain 1"/>
    <property type="match status" value="1"/>
</dbReference>
<dbReference type="Gene3D" id="3.30.200.20">
    <property type="entry name" value="Phosphorylase Kinase, domain 1"/>
    <property type="match status" value="1"/>
</dbReference>
<dbReference type="SMART" id="SM00220">
    <property type="entry name" value="S_TKc"/>
    <property type="match status" value="1"/>
</dbReference>
<accession>A0A8H5D507</accession>
<dbReference type="InterPro" id="IPR011009">
    <property type="entry name" value="Kinase-like_dom_sf"/>
</dbReference>
<keyword evidence="3" id="KW-0547">Nucleotide-binding</keyword>
<keyword evidence="4" id="KW-0418">Kinase</keyword>
<dbReference type="EMBL" id="JAACJN010000268">
    <property type="protein sequence ID" value="KAF5353625.1"/>
    <property type="molecule type" value="Genomic_DNA"/>
</dbReference>
<protein>
    <recommendedName>
        <fullName evidence="7">Protein kinase domain-containing protein</fullName>
    </recommendedName>
</protein>
<dbReference type="Pfam" id="PF00069">
    <property type="entry name" value="Pkinase"/>
    <property type="match status" value="1"/>
</dbReference>
<dbReference type="Proteomes" id="UP000518752">
    <property type="component" value="Unassembled WGS sequence"/>
</dbReference>
<organism evidence="8 9">
    <name type="scientific">Collybiopsis confluens</name>
    <dbReference type="NCBI Taxonomy" id="2823264"/>
    <lineage>
        <taxon>Eukaryota</taxon>
        <taxon>Fungi</taxon>
        <taxon>Dikarya</taxon>
        <taxon>Basidiomycota</taxon>
        <taxon>Agaricomycotina</taxon>
        <taxon>Agaricomycetes</taxon>
        <taxon>Agaricomycetidae</taxon>
        <taxon>Agaricales</taxon>
        <taxon>Marasmiineae</taxon>
        <taxon>Omphalotaceae</taxon>
        <taxon>Collybiopsis</taxon>
    </lineage>
</organism>
<evidence type="ECO:0000256" key="1">
    <source>
        <dbReference type="ARBA" id="ARBA00022527"/>
    </source>
</evidence>
<feature type="region of interest" description="Disordered" evidence="6">
    <location>
        <begin position="547"/>
        <end position="584"/>
    </location>
</feature>
<reference evidence="8 9" key="1">
    <citation type="journal article" date="2020" name="ISME J.">
        <title>Uncovering the hidden diversity of litter-decomposition mechanisms in mushroom-forming fungi.</title>
        <authorList>
            <person name="Floudas D."/>
            <person name="Bentzer J."/>
            <person name="Ahren D."/>
            <person name="Johansson T."/>
            <person name="Persson P."/>
            <person name="Tunlid A."/>
        </authorList>
    </citation>
    <scope>NUCLEOTIDE SEQUENCE [LARGE SCALE GENOMIC DNA]</scope>
    <source>
        <strain evidence="8 9">CBS 406.79</strain>
    </source>
</reference>